<feature type="non-terminal residue" evidence="2">
    <location>
        <position position="1"/>
    </location>
</feature>
<dbReference type="EMBL" id="GL452243">
    <property type="protein sequence ID" value="EFN77715.1"/>
    <property type="molecule type" value="Genomic_DNA"/>
</dbReference>
<dbReference type="OrthoDB" id="7693791at2759"/>
<organism evidence="3">
    <name type="scientific">Harpegnathos saltator</name>
    <name type="common">Jerdon's jumping ant</name>
    <dbReference type="NCBI Taxonomy" id="610380"/>
    <lineage>
        <taxon>Eukaryota</taxon>
        <taxon>Metazoa</taxon>
        <taxon>Ecdysozoa</taxon>
        <taxon>Arthropoda</taxon>
        <taxon>Hexapoda</taxon>
        <taxon>Insecta</taxon>
        <taxon>Pterygota</taxon>
        <taxon>Neoptera</taxon>
        <taxon>Endopterygota</taxon>
        <taxon>Hymenoptera</taxon>
        <taxon>Apocrita</taxon>
        <taxon>Aculeata</taxon>
        <taxon>Formicoidea</taxon>
        <taxon>Formicidae</taxon>
        <taxon>Ponerinae</taxon>
        <taxon>Ponerini</taxon>
        <taxon>Harpegnathos</taxon>
    </lineage>
</organism>
<dbReference type="PANTHER" id="PTHR46599">
    <property type="entry name" value="PIGGYBAC TRANSPOSABLE ELEMENT-DERIVED PROTEIN 4"/>
    <property type="match status" value="1"/>
</dbReference>
<sequence length="167" mass="19130">SNIPLSEFVVTKLAEPYLGCGRNITTDNFFTSISLAKKLLAKKTTLVGTIRANRKELPKIAKAKKDKMTQFSTKLYRSENCTLTIYKSKPNKKVLLLSTKHKNITIEKNKKLVPETVTYYNSTKYGVDVLDQMARKYSVKASSRRWPLQVFYNILDLAAINAWILYK</sequence>
<feature type="domain" description="PiggyBac transposable element-derived protein" evidence="1">
    <location>
        <begin position="9"/>
        <end position="163"/>
    </location>
</feature>
<keyword evidence="3" id="KW-1185">Reference proteome</keyword>
<dbReference type="OMA" id="FENIGEX"/>
<feature type="non-terminal residue" evidence="2">
    <location>
        <position position="167"/>
    </location>
</feature>
<evidence type="ECO:0000313" key="2">
    <source>
        <dbReference type="EMBL" id="EFN77715.1"/>
    </source>
</evidence>
<dbReference type="STRING" id="610380.E2C2W5"/>
<accession>E2C2W5</accession>
<name>E2C2W5_HARSA</name>
<proteinExistence type="predicted"/>
<dbReference type="PANTHER" id="PTHR46599:SF6">
    <property type="entry name" value="DUAL SPECIFICITY PHOSPHATASE 26"/>
    <property type="match status" value="1"/>
</dbReference>
<dbReference type="InParanoid" id="E2C2W5"/>
<evidence type="ECO:0000313" key="3">
    <source>
        <dbReference type="Proteomes" id="UP000008237"/>
    </source>
</evidence>
<evidence type="ECO:0000259" key="1">
    <source>
        <dbReference type="Pfam" id="PF13843"/>
    </source>
</evidence>
<dbReference type="InterPro" id="IPR029526">
    <property type="entry name" value="PGBD"/>
</dbReference>
<dbReference type="Pfam" id="PF13843">
    <property type="entry name" value="DDE_Tnp_1_7"/>
    <property type="match status" value="1"/>
</dbReference>
<protein>
    <submittedName>
        <fullName evidence="2">PiggyBac transposable element-derived protein 4</fullName>
    </submittedName>
</protein>
<gene>
    <name evidence="2" type="ORF">EAI_00100</name>
</gene>
<dbReference type="AlphaFoldDB" id="E2C2W5"/>
<reference evidence="2 3" key="1">
    <citation type="journal article" date="2010" name="Science">
        <title>Genomic comparison of the ants Camponotus floridanus and Harpegnathos saltator.</title>
        <authorList>
            <person name="Bonasio R."/>
            <person name="Zhang G."/>
            <person name="Ye C."/>
            <person name="Mutti N.S."/>
            <person name="Fang X."/>
            <person name="Qin N."/>
            <person name="Donahue G."/>
            <person name="Yang P."/>
            <person name="Li Q."/>
            <person name="Li C."/>
            <person name="Zhang P."/>
            <person name="Huang Z."/>
            <person name="Berger S.L."/>
            <person name="Reinberg D."/>
            <person name="Wang J."/>
            <person name="Liebig J."/>
        </authorList>
    </citation>
    <scope>NUCLEOTIDE SEQUENCE [LARGE SCALE GENOMIC DNA]</scope>
    <source>
        <strain evidence="2 3">R22 G/1</strain>
    </source>
</reference>
<dbReference type="Proteomes" id="UP000008237">
    <property type="component" value="Unassembled WGS sequence"/>
</dbReference>